<dbReference type="OrthoDB" id="6628709at2759"/>
<sequence length="133" mass="15527">MAHWYIIRYRKLSPVVGKVQQEKEASIETWTTTKTDEQKVAIFERKVIRKIFCPKKERSTGLCEQWTNLELRELFNEAGIAAKLKSNRRPRQRWIDRVKSDLEMLGVINGEELDNEREAWRGVVVAAKGLNGL</sequence>
<dbReference type="EMBL" id="VUJU01002967">
    <property type="protein sequence ID" value="KAF0759526.1"/>
    <property type="molecule type" value="Genomic_DNA"/>
</dbReference>
<evidence type="ECO:0000313" key="1">
    <source>
        <dbReference type="EMBL" id="KAF0759526.1"/>
    </source>
</evidence>
<name>A0A6G0YPR3_APHCR</name>
<comment type="caution">
    <text evidence="1">The sequence shown here is derived from an EMBL/GenBank/DDBJ whole genome shotgun (WGS) entry which is preliminary data.</text>
</comment>
<accession>A0A6G0YPR3</accession>
<protein>
    <submittedName>
        <fullName evidence="1">Uncharacterized protein</fullName>
    </submittedName>
</protein>
<keyword evidence="2" id="KW-1185">Reference proteome</keyword>
<gene>
    <name evidence="1" type="ORF">FWK35_00023362</name>
</gene>
<dbReference type="Proteomes" id="UP000478052">
    <property type="component" value="Unassembled WGS sequence"/>
</dbReference>
<reference evidence="1 2" key="1">
    <citation type="submission" date="2019-08" db="EMBL/GenBank/DDBJ databases">
        <title>Whole genome of Aphis craccivora.</title>
        <authorList>
            <person name="Voronova N.V."/>
            <person name="Shulinski R.S."/>
            <person name="Bandarenka Y.V."/>
            <person name="Zhorov D.G."/>
            <person name="Warner D."/>
        </authorList>
    </citation>
    <scope>NUCLEOTIDE SEQUENCE [LARGE SCALE GENOMIC DNA]</scope>
    <source>
        <strain evidence="1">180601</strain>
        <tissue evidence="1">Whole Body</tissue>
    </source>
</reference>
<dbReference type="AlphaFoldDB" id="A0A6G0YPR3"/>
<organism evidence="1 2">
    <name type="scientific">Aphis craccivora</name>
    <name type="common">Cowpea aphid</name>
    <dbReference type="NCBI Taxonomy" id="307492"/>
    <lineage>
        <taxon>Eukaryota</taxon>
        <taxon>Metazoa</taxon>
        <taxon>Ecdysozoa</taxon>
        <taxon>Arthropoda</taxon>
        <taxon>Hexapoda</taxon>
        <taxon>Insecta</taxon>
        <taxon>Pterygota</taxon>
        <taxon>Neoptera</taxon>
        <taxon>Paraneoptera</taxon>
        <taxon>Hemiptera</taxon>
        <taxon>Sternorrhyncha</taxon>
        <taxon>Aphidomorpha</taxon>
        <taxon>Aphidoidea</taxon>
        <taxon>Aphididae</taxon>
        <taxon>Aphidini</taxon>
        <taxon>Aphis</taxon>
        <taxon>Aphis</taxon>
    </lineage>
</organism>
<evidence type="ECO:0000313" key="2">
    <source>
        <dbReference type="Proteomes" id="UP000478052"/>
    </source>
</evidence>
<proteinExistence type="predicted"/>